<dbReference type="RefSeq" id="WP_232536169.1">
    <property type="nucleotide sequence ID" value="NZ_AP021861.1"/>
</dbReference>
<dbReference type="InterPro" id="IPR015421">
    <property type="entry name" value="PyrdxlP-dep_Trfase_major"/>
</dbReference>
<keyword evidence="8" id="KW-0472">Membrane</keyword>
<gene>
    <name evidence="10" type="ORF">PLANPX_4159</name>
</gene>
<evidence type="ECO:0000256" key="5">
    <source>
        <dbReference type="ARBA" id="ARBA00022898"/>
    </source>
</evidence>
<evidence type="ECO:0000259" key="9">
    <source>
        <dbReference type="PROSITE" id="PS50075"/>
    </source>
</evidence>
<dbReference type="InterPro" id="IPR001917">
    <property type="entry name" value="Aminotrans_II_pyridoxalP_BS"/>
</dbReference>
<dbReference type="CDD" id="cd05931">
    <property type="entry name" value="FAAL"/>
    <property type="match status" value="1"/>
</dbReference>
<dbReference type="Pfam" id="PF00501">
    <property type="entry name" value="AMP-binding"/>
    <property type="match status" value="1"/>
</dbReference>
<dbReference type="Gene3D" id="3.40.640.10">
    <property type="entry name" value="Type I PLP-dependent aspartate aminotransferase-like (Major domain)"/>
    <property type="match status" value="1"/>
</dbReference>
<dbReference type="InterPro" id="IPR036736">
    <property type="entry name" value="ACP-like_sf"/>
</dbReference>
<keyword evidence="6" id="KW-0443">Lipid metabolism</keyword>
<evidence type="ECO:0000256" key="2">
    <source>
        <dbReference type="ARBA" id="ARBA00006432"/>
    </source>
</evidence>
<protein>
    <submittedName>
        <fullName evidence="10">Polyketide synthase</fullName>
    </submittedName>
</protein>
<dbReference type="InterPro" id="IPR025110">
    <property type="entry name" value="AMP-bd_C"/>
</dbReference>
<dbReference type="Gene3D" id="3.90.1150.10">
    <property type="entry name" value="Aspartate Aminotransferase, domain 1"/>
    <property type="match status" value="1"/>
</dbReference>
<dbReference type="CDD" id="cd06454">
    <property type="entry name" value="KBL_like"/>
    <property type="match status" value="1"/>
</dbReference>
<keyword evidence="8" id="KW-1133">Transmembrane helix</keyword>
<dbReference type="GO" id="GO:0030170">
    <property type="term" value="F:pyridoxal phosphate binding"/>
    <property type="evidence" value="ECO:0007669"/>
    <property type="project" value="InterPro"/>
</dbReference>
<keyword evidence="11" id="KW-1185">Reference proteome</keyword>
<proteinExistence type="inferred from homology"/>
<dbReference type="Proteomes" id="UP000326837">
    <property type="component" value="Chromosome"/>
</dbReference>
<dbReference type="SUPFAM" id="SSF56801">
    <property type="entry name" value="Acetyl-CoA synthetase-like"/>
    <property type="match status" value="1"/>
</dbReference>
<dbReference type="InterPro" id="IPR009081">
    <property type="entry name" value="PP-bd_ACP"/>
</dbReference>
<dbReference type="Gene3D" id="3.40.50.12780">
    <property type="entry name" value="N-terminal domain of ligase-like"/>
    <property type="match status" value="1"/>
</dbReference>
<evidence type="ECO:0000313" key="11">
    <source>
        <dbReference type="Proteomes" id="UP000326837"/>
    </source>
</evidence>
<dbReference type="EMBL" id="AP021861">
    <property type="protein sequence ID" value="BBO34547.1"/>
    <property type="molecule type" value="Genomic_DNA"/>
</dbReference>
<accession>A0A5K7XER5</accession>
<feature type="region of interest" description="Disordered" evidence="7">
    <location>
        <begin position="1141"/>
        <end position="1166"/>
    </location>
</feature>
<evidence type="ECO:0000313" key="10">
    <source>
        <dbReference type="EMBL" id="BBO34547.1"/>
    </source>
</evidence>
<dbReference type="InterPro" id="IPR015422">
    <property type="entry name" value="PyrdxlP-dep_Trfase_small"/>
</dbReference>
<dbReference type="InterPro" id="IPR004839">
    <property type="entry name" value="Aminotransferase_I/II_large"/>
</dbReference>
<dbReference type="InterPro" id="IPR000873">
    <property type="entry name" value="AMP-dep_synth/lig_dom"/>
</dbReference>
<evidence type="ECO:0000256" key="3">
    <source>
        <dbReference type="ARBA" id="ARBA00022598"/>
    </source>
</evidence>
<dbReference type="InterPro" id="IPR042099">
    <property type="entry name" value="ANL_N_sf"/>
</dbReference>
<dbReference type="AlphaFoldDB" id="A0A5K7XER5"/>
<feature type="domain" description="Carrier" evidence="9">
    <location>
        <begin position="643"/>
        <end position="720"/>
    </location>
</feature>
<feature type="transmembrane region" description="Helical" evidence="8">
    <location>
        <begin position="73"/>
        <end position="100"/>
    </location>
</feature>
<organism evidence="10 11">
    <name type="scientific">Lacipirellula parvula</name>
    <dbReference type="NCBI Taxonomy" id="2650471"/>
    <lineage>
        <taxon>Bacteria</taxon>
        <taxon>Pseudomonadati</taxon>
        <taxon>Planctomycetota</taxon>
        <taxon>Planctomycetia</taxon>
        <taxon>Pirellulales</taxon>
        <taxon>Lacipirellulaceae</taxon>
        <taxon>Lacipirellula</taxon>
    </lineage>
</organism>
<dbReference type="Gene3D" id="3.30.300.30">
    <property type="match status" value="1"/>
</dbReference>
<reference evidence="11" key="1">
    <citation type="submission" date="2019-10" db="EMBL/GenBank/DDBJ databases">
        <title>Lacipirellula parvula gen. nov., sp. nov., representing a lineage of planctomycetes widespread in freshwater anoxic habitats, and description of the family Lacipirellulaceae.</title>
        <authorList>
            <person name="Dedysh S.N."/>
            <person name="Kulichevskaya I.S."/>
            <person name="Beletsky A.V."/>
            <person name="Rakitin A.L."/>
            <person name="Mardanov A.V."/>
            <person name="Ivanova A.A."/>
            <person name="Saltykova V.X."/>
            <person name="Rijpstra W.I.C."/>
            <person name="Sinninghe Damste J.S."/>
            <person name="Ravin N.V."/>
        </authorList>
    </citation>
    <scope>NUCLEOTIDE SEQUENCE [LARGE SCALE GENOMIC DNA]</scope>
    <source>
        <strain evidence="11">PX69</strain>
    </source>
</reference>
<dbReference type="GO" id="GO:0070566">
    <property type="term" value="F:adenylyltransferase activity"/>
    <property type="evidence" value="ECO:0007669"/>
    <property type="project" value="TreeGrafter"/>
</dbReference>
<dbReference type="FunFam" id="3.40.50.12780:FF:000013">
    <property type="entry name" value="Long-chain-fatty-acid--AMP ligase FadD32"/>
    <property type="match status" value="1"/>
</dbReference>
<sequence length="1166" mass="128121">MHTDQLPGSFFGPSTLVELLRHRAMHQGDDLGYRFLLDGEKSTLEWTYADVDRKARAIAASLQAMDMQGERALLLYPSGLDFVAAFFGCLYAGVIAVPAYPPRRNRNMARIDAIANDAEAKIALTTFEVLERVQTMIADTPALQRIRWRATDQWDDELADQWRRPDVHGDTLAFLQYTSGSTGTPKGVMLTHSNLMHNSAMITYAFEHSRSGSGCFWLPLYHDMGLIGGILQPLYMGRLNTLLSPTHFLQRPVRWLQAISQSGSTISGGPNFAYDLCAEKVTAEQKRTLDLSRWSLAFNGAEPVRAETIERFSNAFAECGFRREAFYPCYGLAEATLIVAGGYKQSEPVVQSFDLHALEKHEVVPAPTGAEHARELVGSGGNLLDQNIVIADPDTFEPCTANQVGEIWVSGPSVAQGYWRREDATHETFQARLRDGRGPFLRTGDLGFLHKGELFVTGRLKDLIIIHGVNYYPQDIEQSIGVAHEKVKLGVAAAFAVGDQGAERLVVVQETERGRNLDFEEIITAIRKRIAGDFELPVSAVVLLKTGSIPKTSSGKIQRHACQAGYLAGTLAAVATWSAETGQVEVIKSVRRRDSEDGDDESDGLEVAADLPQKPAAINGFAAHKPVPVNAAAPKGADPRLTGNRPQIIEVVYAKVREIGRERVGELDWDTNIVELGLDSLERMEIVASLEEAFGGRFPDSVLPSMETCGEVVEAIEQFMGGELKVRTGAPAAYEVAEEDYQFAKSAEYLRLQENFKLTTQHGMTNPFFTVHEGIMNDRTIINGQEYINFCSYNYIGMSGDPVVVNATRDAVARYGTSVSASRLVSGEKPLHGALERGIADFIGTEAAIVLVGGHSTNETVIGHLFGPGDLILHDSLSHNSIMQGAILSGARRRPFPHNDWRALEKILGEIRHEYRRVLIVVEGVYSMDGDYPDLPQFVEIKKRHKAYLMVDEAHSLGTMGLHGRGMSEHFGINPREVDLWMGTLSKSLGSCGGYIAAQKEIVEYLKYTAPGFVYSVGLSPANAAAALASLNLLQEEPERVARLAENSRLFLRLSKDAGLNTGGSNNTAVVPVITGNSEHALVLSQLLRSRGINVQPILYPAVEERAARLRFFITSNHTPEQIHYTVRAVAEELDSIDPSYRGADRPLPELLETPFDSRTAALPPR</sequence>
<dbReference type="InterPro" id="IPR020845">
    <property type="entry name" value="AMP-binding_CS"/>
</dbReference>
<comment type="cofactor">
    <cofactor evidence="1">
        <name>pyridoxal 5'-phosphate</name>
        <dbReference type="ChEBI" id="CHEBI:597326"/>
    </cofactor>
</comment>
<dbReference type="InterPro" id="IPR015424">
    <property type="entry name" value="PyrdxlP-dep_Trfase"/>
</dbReference>
<dbReference type="Gene3D" id="1.10.1200.10">
    <property type="entry name" value="ACP-like"/>
    <property type="match status" value="1"/>
</dbReference>
<dbReference type="InterPro" id="IPR045851">
    <property type="entry name" value="AMP-bd_C_sf"/>
</dbReference>
<dbReference type="InterPro" id="IPR040097">
    <property type="entry name" value="FAAL/FAAC"/>
</dbReference>
<keyword evidence="3" id="KW-0436">Ligase</keyword>
<evidence type="ECO:0000256" key="8">
    <source>
        <dbReference type="SAM" id="Phobius"/>
    </source>
</evidence>
<dbReference type="PROSITE" id="PS50075">
    <property type="entry name" value="CARRIER"/>
    <property type="match status" value="1"/>
</dbReference>
<name>A0A5K7XER5_9BACT</name>
<dbReference type="Pfam" id="PF00550">
    <property type="entry name" value="PP-binding"/>
    <property type="match status" value="1"/>
</dbReference>
<dbReference type="GO" id="GO:0006633">
    <property type="term" value="P:fatty acid biosynthetic process"/>
    <property type="evidence" value="ECO:0007669"/>
    <property type="project" value="TreeGrafter"/>
</dbReference>
<dbReference type="KEGG" id="lpav:PLANPX_4159"/>
<evidence type="ECO:0000256" key="7">
    <source>
        <dbReference type="SAM" id="MobiDB-lite"/>
    </source>
</evidence>
<dbReference type="PROSITE" id="PS00455">
    <property type="entry name" value="AMP_BINDING"/>
    <property type="match status" value="1"/>
</dbReference>
<dbReference type="SUPFAM" id="SSF53383">
    <property type="entry name" value="PLP-dependent transferases"/>
    <property type="match status" value="1"/>
</dbReference>
<dbReference type="PANTHER" id="PTHR22754:SF32">
    <property type="entry name" value="DISCO-INTERACTING PROTEIN 2"/>
    <property type="match status" value="1"/>
</dbReference>
<dbReference type="Pfam" id="PF00155">
    <property type="entry name" value="Aminotran_1_2"/>
    <property type="match status" value="1"/>
</dbReference>
<evidence type="ECO:0000256" key="4">
    <source>
        <dbReference type="ARBA" id="ARBA00022832"/>
    </source>
</evidence>
<dbReference type="SUPFAM" id="SSF47336">
    <property type="entry name" value="ACP-like"/>
    <property type="match status" value="1"/>
</dbReference>
<comment type="similarity">
    <text evidence="2">Belongs to the ATP-dependent AMP-binding enzyme family.</text>
</comment>
<keyword evidence="8" id="KW-0812">Transmembrane</keyword>
<dbReference type="GO" id="GO:0016874">
    <property type="term" value="F:ligase activity"/>
    <property type="evidence" value="ECO:0007669"/>
    <property type="project" value="UniProtKB-KW"/>
</dbReference>
<keyword evidence="5" id="KW-0663">Pyridoxal phosphate</keyword>
<dbReference type="GO" id="GO:0005886">
    <property type="term" value="C:plasma membrane"/>
    <property type="evidence" value="ECO:0007669"/>
    <property type="project" value="TreeGrafter"/>
</dbReference>
<dbReference type="PROSITE" id="PS00599">
    <property type="entry name" value="AA_TRANSFER_CLASS_2"/>
    <property type="match status" value="1"/>
</dbReference>
<dbReference type="Pfam" id="PF23024">
    <property type="entry name" value="AMP-dom_DIP2-like"/>
    <property type="match status" value="1"/>
</dbReference>
<evidence type="ECO:0000256" key="1">
    <source>
        <dbReference type="ARBA" id="ARBA00001933"/>
    </source>
</evidence>
<evidence type="ECO:0000256" key="6">
    <source>
        <dbReference type="ARBA" id="ARBA00023098"/>
    </source>
</evidence>
<dbReference type="GO" id="GO:0071766">
    <property type="term" value="P:Actinobacterium-type cell wall biogenesis"/>
    <property type="evidence" value="ECO:0007669"/>
    <property type="project" value="UniProtKB-ARBA"/>
</dbReference>
<dbReference type="PANTHER" id="PTHR22754">
    <property type="entry name" value="DISCO-INTERACTING PROTEIN 2 DIP2 -RELATED"/>
    <property type="match status" value="1"/>
</dbReference>
<keyword evidence="4" id="KW-0276">Fatty acid metabolism</keyword>